<dbReference type="InterPro" id="IPR013320">
    <property type="entry name" value="ConA-like_dom_sf"/>
</dbReference>
<dbReference type="SUPFAM" id="SSF49899">
    <property type="entry name" value="Concanavalin A-like lectins/glucanases"/>
    <property type="match status" value="1"/>
</dbReference>
<sequence length="398" mass="42127">MRRRRENSAPLRDVHRPRLGFMHRATRQFEWGLAGAWGLLFAMAACGPFQFQEWEGGTTSGGGSAGFGGAGGSGAGGSDQGGGGSGECMRGAERDCSTEKAGECEAGKQRCLDTGAWEACAGAAEPQPETTDPERDVDCGGTALIDAGLLVRYYINEAASETAPAHLLDATPEPVNLALNYGNGNLSFTEIAGHKALSWSTIDDQGMASASLVGTKIRSALGGATRLTLEVVTNVETTSNNSPRLVALGFNDGLQQFNLYIRNGPSRLRLVMNEQEANTWPLSTPSGRVVLHLVMDTAQPSAADRWRLYRDGQLVPGALPGSPLPEGTTLDLSKPSSLVLGNQLAGSRSFRGKLYYVALYSIAFEAAQVAVNAALLTDNDDDWSLPRETQALVPPSPR</sequence>
<dbReference type="Gene3D" id="2.60.120.200">
    <property type="match status" value="1"/>
</dbReference>
<evidence type="ECO:0000256" key="1">
    <source>
        <dbReference type="SAM" id="MobiDB-lite"/>
    </source>
</evidence>
<protein>
    <recommendedName>
        <fullName evidence="4">LamG-like jellyroll fold domain-containing protein</fullName>
    </recommendedName>
</protein>
<evidence type="ECO:0008006" key="4">
    <source>
        <dbReference type="Google" id="ProtNLM"/>
    </source>
</evidence>
<keyword evidence="3" id="KW-1185">Reference proteome</keyword>
<feature type="compositionally biased region" description="Gly residues" evidence="1">
    <location>
        <begin position="58"/>
        <end position="86"/>
    </location>
</feature>
<feature type="region of interest" description="Disordered" evidence="1">
    <location>
        <begin position="57"/>
        <end position="91"/>
    </location>
</feature>
<evidence type="ECO:0000313" key="2">
    <source>
        <dbReference type="EMBL" id="AKT40077.1"/>
    </source>
</evidence>
<gene>
    <name evidence="2" type="ORF">CMC5_042300</name>
</gene>
<accession>A0A0K1EHD7</accession>
<dbReference type="Pfam" id="PF13385">
    <property type="entry name" value="Laminin_G_3"/>
    <property type="match status" value="1"/>
</dbReference>
<dbReference type="EMBL" id="CP012159">
    <property type="protein sequence ID" value="AKT40077.1"/>
    <property type="molecule type" value="Genomic_DNA"/>
</dbReference>
<reference evidence="2 3" key="1">
    <citation type="submission" date="2015-07" db="EMBL/GenBank/DDBJ databases">
        <title>Genome analysis of myxobacterium Chondromyces crocatus Cm c5 reveals a high potential for natural compound synthesis and the genetic basis for the loss of fruiting body formation.</title>
        <authorList>
            <person name="Zaburannyi N."/>
            <person name="Bunk B."/>
            <person name="Maier J."/>
            <person name="Overmann J."/>
            <person name="Mueller R."/>
        </authorList>
    </citation>
    <scope>NUCLEOTIDE SEQUENCE [LARGE SCALE GENOMIC DNA]</scope>
    <source>
        <strain evidence="2 3">Cm c5</strain>
    </source>
</reference>
<dbReference type="AlphaFoldDB" id="A0A0K1EHD7"/>
<name>A0A0K1EHD7_CHOCO</name>
<dbReference type="PATRIC" id="fig|52.7.peg.4653"/>
<proteinExistence type="predicted"/>
<dbReference type="KEGG" id="ccro:CMC5_042300"/>
<organism evidence="2 3">
    <name type="scientific">Chondromyces crocatus</name>
    <dbReference type="NCBI Taxonomy" id="52"/>
    <lineage>
        <taxon>Bacteria</taxon>
        <taxon>Pseudomonadati</taxon>
        <taxon>Myxococcota</taxon>
        <taxon>Polyangia</taxon>
        <taxon>Polyangiales</taxon>
        <taxon>Polyangiaceae</taxon>
        <taxon>Chondromyces</taxon>
    </lineage>
</organism>
<dbReference type="Proteomes" id="UP000067626">
    <property type="component" value="Chromosome"/>
</dbReference>
<evidence type="ECO:0000313" key="3">
    <source>
        <dbReference type="Proteomes" id="UP000067626"/>
    </source>
</evidence>